<sequence length="170" mass="19839">MNGKYLFVSRHEFKFSDIKPVRNRHSKPFGGLWTSSFCEEAGSEWLQSQLCYLADGAKGYVFESDPNSKFLNVYTVAEALAVLDEYCIEKTTMNRRDGSEYALGIYKIDFELMAERFDAIHVKGEAVQIYKQHHGRYSPFADWSVDSILWFNTERIKLIDTLEYHTLPRR</sequence>
<dbReference type="EMBL" id="CP042161">
    <property type="protein sequence ID" value="QDS33237.1"/>
    <property type="molecule type" value="Genomic_DNA"/>
</dbReference>
<evidence type="ECO:0000313" key="2">
    <source>
        <dbReference type="Proteomes" id="UP000317713"/>
    </source>
</evidence>
<proteinExistence type="predicted"/>
<accession>A0A517I2V9</accession>
<evidence type="ECO:0000313" key="1">
    <source>
        <dbReference type="EMBL" id="QDS33237.1"/>
    </source>
</evidence>
<dbReference type="RefSeq" id="WP_144613812.1">
    <property type="nucleotide sequence ID" value="NZ_CP042161.1"/>
</dbReference>
<reference evidence="1 2" key="1">
    <citation type="submission" date="2019-07" db="EMBL/GenBank/DDBJ databases">
        <title>Characterization of Brevibacillus brevis HK544, as a potential biocontrol agent.</title>
        <authorList>
            <person name="Kim H."/>
        </authorList>
    </citation>
    <scope>NUCLEOTIDE SEQUENCE [LARGE SCALE GENOMIC DNA]</scope>
    <source>
        <strain evidence="1 2">HK544</strain>
    </source>
</reference>
<organism evidence="1 2">
    <name type="scientific">Brevibacillus brevis</name>
    <name type="common">Bacillus brevis</name>
    <dbReference type="NCBI Taxonomy" id="1393"/>
    <lineage>
        <taxon>Bacteria</taxon>
        <taxon>Bacillati</taxon>
        <taxon>Bacillota</taxon>
        <taxon>Bacilli</taxon>
        <taxon>Bacillales</taxon>
        <taxon>Paenibacillaceae</taxon>
        <taxon>Brevibacillus</taxon>
    </lineage>
</organism>
<name>A0A517I2V9_BREBE</name>
<gene>
    <name evidence="1" type="ORF">FPS98_04150</name>
</gene>
<dbReference type="AlphaFoldDB" id="A0A517I2V9"/>
<protein>
    <submittedName>
        <fullName evidence="1">Uncharacterized protein</fullName>
    </submittedName>
</protein>
<dbReference type="Proteomes" id="UP000317713">
    <property type="component" value="Chromosome"/>
</dbReference>